<feature type="transmembrane region" description="Helical" evidence="6">
    <location>
        <begin position="198"/>
        <end position="217"/>
    </location>
</feature>
<dbReference type="GeneID" id="90540341"/>
<evidence type="ECO:0000259" key="7">
    <source>
        <dbReference type="Pfam" id="PF01490"/>
    </source>
</evidence>
<evidence type="ECO:0000256" key="5">
    <source>
        <dbReference type="ARBA" id="ARBA00023136"/>
    </source>
</evidence>
<evidence type="ECO:0000256" key="1">
    <source>
        <dbReference type="ARBA" id="ARBA00004141"/>
    </source>
</evidence>
<keyword evidence="5 6" id="KW-0472">Membrane</keyword>
<gene>
    <name evidence="8" type="ORF">VNE69_02051</name>
</gene>
<evidence type="ECO:0000256" key="2">
    <source>
        <dbReference type="ARBA" id="ARBA00008066"/>
    </source>
</evidence>
<dbReference type="Proteomes" id="UP001334084">
    <property type="component" value="Chromosome 2"/>
</dbReference>
<sequence>MPNFDTKSAICYLISSMLGSGINYMPAAFNKSGYLFAFGFLFIVACITGFTVYNLLRCCKKTNQTRTDGPITYSAITDNKKSILSPTVKTALVAASFSTTVGFQNYLRELIFIQISQYFPEQSSSIFSTAKVAILSVLAMSFFGLGMIKNTDKLKIVSKAGVFCVCSLIAVLSILNLSLKDFIYKIPVETCREINYTYSLSLFVMSMFVQASVPILFTSLENQSKKNLIIISSILGLSGFLIYGSAGFLGYRLMGSYIGLNDLMRVFLDDNLPLNQYLINNTSINPIYSSVLRYLLKYQGICGMIIILASFPMTFAPTLNFCKELLPVKYRDSTSFHGLIVASLVALATSINLIPNMSLDFIYMMLGPTAANYIAFFLPSLLYILYGENKAPFKKILSTIIMTMSALYMCYGSYNAISSLFVTSPGLEENAF</sequence>
<evidence type="ECO:0000256" key="6">
    <source>
        <dbReference type="SAM" id="Phobius"/>
    </source>
</evidence>
<protein>
    <submittedName>
        <fullName evidence="8">Sodium-coupled neutral amino acid transporter</fullName>
    </submittedName>
</protein>
<comment type="similarity">
    <text evidence="2">Belongs to the amino acid/polyamine transporter 2 family.</text>
</comment>
<feature type="transmembrane region" description="Helical" evidence="6">
    <location>
        <begin position="229"/>
        <end position="251"/>
    </location>
</feature>
<organism evidence="8 9">
    <name type="scientific">Vairimorpha necatrix</name>
    <dbReference type="NCBI Taxonomy" id="6039"/>
    <lineage>
        <taxon>Eukaryota</taxon>
        <taxon>Fungi</taxon>
        <taxon>Fungi incertae sedis</taxon>
        <taxon>Microsporidia</taxon>
        <taxon>Nosematidae</taxon>
        <taxon>Vairimorpha</taxon>
    </lineage>
</organism>
<dbReference type="KEGG" id="vnx:VNE69_02051"/>
<dbReference type="GO" id="GO:0016020">
    <property type="term" value="C:membrane"/>
    <property type="evidence" value="ECO:0007669"/>
    <property type="project" value="UniProtKB-SubCell"/>
</dbReference>
<feature type="transmembrane region" description="Helical" evidence="6">
    <location>
        <begin position="35"/>
        <end position="56"/>
    </location>
</feature>
<dbReference type="GO" id="GO:0015179">
    <property type="term" value="F:L-amino acid transmembrane transporter activity"/>
    <property type="evidence" value="ECO:0007669"/>
    <property type="project" value="TreeGrafter"/>
</dbReference>
<keyword evidence="3 6" id="KW-0812">Transmembrane</keyword>
<feature type="transmembrane region" description="Helical" evidence="6">
    <location>
        <begin position="361"/>
        <end position="384"/>
    </location>
</feature>
<feature type="transmembrane region" description="Helical" evidence="6">
    <location>
        <begin position="127"/>
        <end position="148"/>
    </location>
</feature>
<evidence type="ECO:0000313" key="8">
    <source>
        <dbReference type="EMBL" id="WUR02524.1"/>
    </source>
</evidence>
<dbReference type="AlphaFoldDB" id="A0AAX4J975"/>
<keyword evidence="4 6" id="KW-1133">Transmembrane helix</keyword>
<evidence type="ECO:0000256" key="4">
    <source>
        <dbReference type="ARBA" id="ARBA00022989"/>
    </source>
</evidence>
<dbReference type="PANTHER" id="PTHR22950">
    <property type="entry name" value="AMINO ACID TRANSPORTER"/>
    <property type="match status" value="1"/>
</dbReference>
<comment type="subcellular location">
    <subcellularLocation>
        <location evidence="1">Membrane</location>
        <topology evidence="1">Multi-pass membrane protein</topology>
    </subcellularLocation>
</comment>
<evidence type="ECO:0000256" key="3">
    <source>
        <dbReference type="ARBA" id="ARBA00022692"/>
    </source>
</evidence>
<accession>A0AAX4J975</accession>
<feature type="transmembrane region" description="Helical" evidence="6">
    <location>
        <begin position="334"/>
        <end position="355"/>
    </location>
</feature>
<feature type="transmembrane region" description="Helical" evidence="6">
    <location>
        <begin position="396"/>
        <end position="414"/>
    </location>
</feature>
<keyword evidence="9" id="KW-1185">Reference proteome</keyword>
<dbReference type="RefSeq" id="XP_065328669.1">
    <property type="nucleotide sequence ID" value="XM_065472597.1"/>
</dbReference>
<feature type="transmembrane region" description="Helical" evidence="6">
    <location>
        <begin position="90"/>
        <end position="107"/>
    </location>
</feature>
<feature type="transmembrane region" description="Helical" evidence="6">
    <location>
        <begin position="9"/>
        <end position="29"/>
    </location>
</feature>
<feature type="transmembrane region" description="Helical" evidence="6">
    <location>
        <begin position="160"/>
        <end position="178"/>
    </location>
</feature>
<feature type="transmembrane region" description="Helical" evidence="6">
    <location>
        <begin position="298"/>
        <end position="322"/>
    </location>
</feature>
<reference evidence="8" key="1">
    <citation type="journal article" date="2024" name="BMC Genomics">
        <title>Functional annotation of a divergent genome using sequence and structure-based similarity.</title>
        <authorList>
            <person name="Svedberg D."/>
            <person name="Winiger R.R."/>
            <person name="Berg A."/>
            <person name="Sharma H."/>
            <person name="Tellgren-Roth C."/>
            <person name="Debrunner-Vossbrinck B.A."/>
            <person name="Vossbrinck C.R."/>
            <person name="Barandun J."/>
        </authorList>
    </citation>
    <scope>NUCLEOTIDE SEQUENCE</scope>
    <source>
        <strain evidence="8">Illinois isolate</strain>
    </source>
</reference>
<proteinExistence type="inferred from homology"/>
<evidence type="ECO:0000313" key="9">
    <source>
        <dbReference type="Proteomes" id="UP001334084"/>
    </source>
</evidence>
<dbReference type="Pfam" id="PF01490">
    <property type="entry name" value="Aa_trans"/>
    <property type="match status" value="1"/>
</dbReference>
<dbReference type="InterPro" id="IPR013057">
    <property type="entry name" value="AA_transpt_TM"/>
</dbReference>
<feature type="domain" description="Amino acid transporter transmembrane" evidence="7">
    <location>
        <begin position="7"/>
        <end position="417"/>
    </location>
</feature>
<name>A0AAX4J975_9MICR</name>
<dbReference type="EMBL" id="CP142727">
    <property type="protein sequence ID" value="WUR02524.1"/>
    <property type="molecule type" value="Genomic_DNA"/>
</dbReference>